<keyword evidence="5" id="KW-0560">Oxidoreductase</keyword>
<evidence type="ECO:0000256" key="2">
    <source>
        <dbReference type="ARBA" id="ARBA00022840"/>
    </source>
</evidence>
<dbReference type="EC" id="1.17.4.2" evidence="5"/>
<dbReference type="PANTHER" id="PTHR21075">
    <property type="entry name" value="ANAEROBIC RIBONUCLEOSIDE-TRIPHOSPHATE REDUCTASE"/>
    <property type="match status" value="1"/>
</dbReference>
<dbReference type="EMBL" id="DTDR01000120">
    <property type="protein sequence ID" value="HGK63886.1"/>
    <property type="molecule type" value="Genomic_DNA"/>
</dbReference>
<dbReference type="Pfam" id="PF13597">
    <property type="entry name" value="NRDD"/>
    <property type="match status" value="1"/>
</dbReference>
<evidence type="ECO:0000313" key="5">
    <source>
        <dbReference type="EMBL" id="HGK63886.1"/>
    </source>
</evidence>
<gene>
    <name evidence="5" type="primary">nrdD</name>
    <name evidence="5" type="ORF">ENU74_04780</name>
</gene>
<dbReference type="SUPFAM" id="SSF51998">
    <property type="entry name" value="PFL-like glycyl radical enzymes"/>
    <property type="match status" value="1"/>
</dbReference>
<dbReference type="GO" id="GO:0006260">
    <property type="term" value="P:DNA replication"/>
    <property type="evidence" value="ECO:0007669"/>
    <property type="project" value="InterPro"/>
</dbReference>
<dbReference type="InterPro" id="IPR012833">
    <property type="entry name" value="NrdD"/>
</dbReference>
<dbReference type="GO" id="GO:0009265">
    <property type="term" value="P:2'-deoxyribonucleotide biosynthetic process"/>
    <property type="evidence" value="ECO:0007669"/>
    <property type="project" value="TreeGrafter"/>
</dbReference>
<dbReference type="AlphaFoldDB" id="A0A7V4E313"/>
<dbReference type="InterPro" id="IPR005144">
    <property type="entry name" value="ATP-cone_dom"/>
</dbReference>
<dbReference type="PANTHER" id="PTHR21075:SF0">
    <property type="entry name" value="ANAEROBIC RIBONUCLEOSIDE-TRIPHOSPHATE REDUCTASE"/>
    <property type="match status" value="1"/>
</dbReference>
<dbReference type="GO" id="GO:0004748">
    <property type="term" value="F:ribonucleoside-diphosphate reductase activity, thioredoxin disulfide as acceptor"/>
    <property type="evidence" value="ECO:0007669"/>
    <property type="project" value="TreeGrafter"/>
</dbReference>
<proteinExistence type="predicted"/>
<keyword evidence="1 3" id="KW-0547">Nucleotide-binding</keyword>
<dbReference type="NCBIfam" id="TIGR02487">
    <property type="entry name" value="NrdD"/>
    <property type="match status" value="1"/>
</dbReference>
<dbReference type="GO" id="GO:0005524">
    <property type="term" value="F:ATP binding"/>
    <property type="evidence" value="ECO:0007669"/>
    <property type="project" value="UniProtKB-UniRule"/>
</dbReference>
<reference evidence="5" key="1">
    <citation type="journal article" date="2020" name="mSystems">
        <title>Genome- and Community-Level Interaction Insights into Carbon Utilization and Element Cycling Functions of Hydrothermarchaeota in Hydrothermal Sediment.</title>
        <authorList>
            <person name="Zhou Z."/>
            <person name="Liu Y."/>
            <person name="Xu W."/>
            <person name="Pan J."/>
            <person name="Luo Z.H."/>
            <person name="Li M."/>
        </authorList>
    </citation>
    <scope>NUCLEOTIDE SEQUENCE [LARGE SCALE GENOMIC DNA]</scope>
    <source>
        <strain evidence="5">SpSt-697</strain>
    </source>
</reference>
<name>A0A7V4E313_UNCW3</name>
<dbReference type="Pfam" id="PF03477">
    <property type="entry name" value="ATP-cone"/>
    <property type="match status" value="2"/>
</dbReference>
<dbReference type="GO" id="GO:0008998">
    <property type="term" value="F:ribonucleoside-triphosphate reductase (thioredoxin) activity"/>
    <property type="evidence" value="ECO:0007669"/>
    <property type="project" value="UniProtKB-EC"/>
</dbReference>
<accession>A0A7V4E313</accession>
<organism evidence="5">
    <name type="scientific">candidate division WOR-3 bacterium</name>
    <dbReference type="NCBI Taxonomy" id="2052148"/>
    <lineage>
        <taxon>Bacteria</taxon>
        <taxon>Bacteria division WOR-3</taxon>
    </lineage>
</organism>
<keyword evidence="2 3" id="KW-0067">ATP-binding</keyword>
<evidence type="ECO:0000259" key="4">
    <source>
        <dbReference type="PROSITE" id="PS51161"/>
    </source>
</evidence>
<feature type="domain" description="ATP-cone" evidence="4">
    <location>
        <begin position="42"/>
        <end position="134"/>
    </location>
</feature>
<dbReference type="Gene3D" id="3.20.70.20">
    <property type="match status" value="1"/>
</dbReference>
<comment type="caution">
    <text evidence="5">The sequence shown here is derived from an EMBL/GenBank/DDBJ whole genome shotgun (WGS) entry which is preliminary data.</text>
</comment>
<dbReference type="GO" id="GO:0031250">
    <property type="term" value="C:anaerobic ribonucleoside-triphosphate reductase complex"/>
    <property type="evidence" value="ECO:0007669"/>
    <property type="project" value="TreeGrafter"/>
</dbReference>
<sequence length="832" mass="96788">MKSLMFVLLRCIKIFKALTNLFPKLKKLKRRKIMKVKNDAMLLVEKNDKRKEIFSFNKLFFSIYNAAQEIGYSDKEVFKKLTKEVLDLLEIENGNRLITTEMIRKTVEKVLSYYSYNDILKVYNDYHRRKMFMKETTQKKLPFTFEVKESTDFALFVQTSLEKIEKWDKNKIINALVRETTLNEEVAKEIAQEVEDFIKKAQPKVITTSLIRELVNTKLIERGLYEIRKKHQRLGIPLYDVEKILFYRNKENANTPHCPEGTNLTLAEAINKQYALEAVYSEDVANSHIYGDIHIHDLGFINRPYCSGQSIEYVKKFGLSLPGALSIAKPAKHPETLLAHMVKFSAALQGHFAGAIGWDAVNIFFAPFLVGMSDKDLYQLAQMLIFEYSQQNVARGGQAIFSDLNLYWEIPAHFENTPAIGPGGEYTGKYYKDYLKEAQRFLKAIFYVYLEGDGSHRPFFFPKPLVHITERFFQTEGYKEFLDLISEVASDKGNTYFVFDRGGTAKISECCRLAFRLDENDLKDAQQPWKMRYCALQNVTLNLPRIAYLSEHNDEKLFTKIEEFFRLAIKAHIQKKKFLENLLKLKDEGPLALLAMERDGEPYLRMHRVTYLIGILGLNEMVQYHLGRELHEDEEAFKFGLKVIAFLKYLCDKYSKLYNMRFVLEQTPAESCAYRLAKLDLEYYYEKARNIIKGSISKDSVYYTNSTYLNISLPISPIERVYKEGKFHDLIEAGALTHIWLADTKPSKESIANFVIKTFYHTRNAQITFSPEFTTCNTCLKTIRGLKQICPYCQSKNVDHITRVTGYFSRVSAWNKGKKQELKDRYKGMAII</sequence>
<evidence type="ECO:0000256" key="1">
    <source>
        <dbReference type="ARBA" id="ARBA00022741"/>
    </source>
</evidence>
<dbReference type="PROSITE" id="PS51161">
    <property type="entry name" value="ATP_CONE"/>
    <property type="match status" value="1"/>
</dbReference>
<protein>
    <submittedName>
        <fullName evidence="5">Anaerobic ribonucleoside-triphosphate reductase</fullName>
        <ecNumber evidence="5">1.17.4.2</ecNumber>
    </submittedName>
</protein>
<evidence type="ECO:0000256" key="3">
    <source>
        <dbReference type="PROSITE-ProRule" id="PRU00492"/>
    </source>
</evidence>